<evidence type="ECO:0000256" key="4">
    <source>
        <dbReference type="ARBA" id="ARBA00022448"/>
    </source>
</evidence>
<gene>
    <name evidence="17" type="ORF">PGLA1383_LOCUS29793</name>
</gene>
<dbReference type="PROSITE" id="PS00216">
    <property type="entry name" value="SUGAR_TRANSPORT_1"/>
    <property type="match status" value="1"/>
</dbReference>
<keyword evidence="4" id="KW-0813">Transport</keyword>
<feature type="non-terminal residue" evidence="17">
    <location>
        <position position="1"/>
    </location>
</feature>
<feature type="transmembrane region" description="Helical" evidence="15">
    <location>
        <begin position="358"/>
        <end position="376"/>
    </location>
</feature>
<evidence type="ECO:0000256" key="8">
    <source>
        <dbReference type="ARBA" id="ARBA00044637"/>
    </source>
</evidence>
<dbReference type="InterPro" id="IPR005828">
    <property type="entry name" value="MFS_sugar_transport-like"/>
</dbReference>
<dbReference type="OrthoDB" id="6612291at2759"/>
<evidence type="ECO:0000256" key="3">
    <source>
        <dbReference type="ARBA" id="ARBA00011738"/>
    </source>
</evidence>
<feature type="transmembrane region" description="Helical" evidence="15">
    <location>
        <begin position="388"/>
        <end position="409"/>
    </location>
</feature>
<evidence type="ECO:0000256" key="9">
    <source>
        <dbReference type="ARBA" id="ARBA00044648"/>
    </source>
</evidence>
<proteinExistence type="inferred from homology"/>
<evidence type="ECO:0000256" key="6">
    <source>
        <dbReference type="ARBA" id="ARBA00022989"/>
    </source>
</evidence>
<dbReference type="Gene3D" id="1.20.1250.20">
    <property type="entry name" value="MFS general substrate transporter like domains"/>
    <property type="match status" value="1"/>
</dbReference>
<evidence type="ECO:0000313" key="17">
    <source>
        <dbReference type="EMBL" id="CAE8611993.1"/>
    </source>
</evidence>
<dbReference type="InterPro" id="IPR036259">
    <property type="entry name" value="MFS_trans_sf"/>
</dbReference>
<dbReference type="GO" id="GO:0005351">
    <property type="term" value="F:carbohydrate:proton symporter activity"/>
    <property type="evidence" value="ECO:0007669"/>
    <property type="project" value="TreeGrafter"/>
</dbReference>
<dbReference type="FunFam" id="1.20.1250.20:FF:000134">
    <property type="entry name" value="MFS sugar transporter protein"/>
    <property type="match status" value="1"/>
</dbReference>
<evidence type="ECO:0000256" key="10">
    <source>
        <dbReference type="ARBA" id="ARBA00044656"/>
    </source>
</evidence>
<feature type="transmembrane region" description="Helical" evidence="15">
    <location>
        <begin position="300"/>
        <end position="318"/>
    </location>
</feature>
<keyword evidence="6 15" id="KW-1133">Transmembrane helix</keyword>
<comment type="catalytic activity">
    <reaction evidence="9">
        <text>D-glucose(out) = D-glucose(in)</text>
        <dbReference type="Rhea" id="RHEA:60376"/>
        <dbReference type="ChEBI" id="CHEBI:4167"/>
    </reaction>
    <physiologicalReaction direction="left-to-right" evidence="9">
        <dbReference type="Rhea" id="RHEA:60377"/>
    </physiologicalReaction>
</comment>
<dbReference type="PROSITE" id="PS50850">
    <property type="entry name" value="MFS"/>
    <property type="match status" value="1"/>
</dbReference>
<feature type="transmembrane region" description="Helical" evidence="15">
    <location>
        <begin position="576"/>
        <end position="599"/>
    </location>
</feature>
<dbReference type="InterPro" id="IPR005829">
    <property type="entry name" value="Sugar_transporter_CS"/>
</dbReference>
<dbReference type="GO" id="GO:0016020">
    <property type="term" value="C:membrane"/>
    <property type="evidence" value="ECO:0007669"/>
    <property type="project" value="UniProtKB-SubCell"/>
</dbReference>
<dbReference type="NCBIfam" id="TIGR00879">
    <property type="entry name" value="SP"/>
    <property type="match status" value="1"/>
</dbReference>
<evidence type="ECO:0000256" key="2">
    <source>
        <dbReference type="ARBA" id="ARBA00010992"/>
    </source>
</evidence>
<comment type="subcellular location">
    <subcellularLocation>
        <location evidence="1">Membrane</location>
        <topology evidence="1">Multi-pass membrane protein</topology>
    </subcellularLocation>
</comment>
<comment type="caution">
    <text evidence="17">The sequence shown here is derived from an EMBL/GenBank/DDBJ whole genome shotgun (WGS) entry which is preliminary data.</text>
</comment>
<dbReference type="InterPro" id="IPR020846">
    <property type="entry name" value="MFS_dom"/>
</dbReference>
<sequence length="702" mass="76082">DCGGFLSSLTMGLPLGPLCPASRDARVCRLLDECLALPVLRDIGLLDVCRKFLTFAKEICYADGDVQHVYNAWGSATDIKRQWAPYLAGYRGMGEVHSGGPLIEDPAAGDINGVNGEALRRRPQTDQGAVDLADTWNKHAVIYGLLAISLVHAFFDVRLNQELCTPKLCEKLEQYAVLACEAFTHSVLPKRQSPWLSFVASYHPPRACMAMAKNLRVACVCVFSAIGSFLFGLDMGYIGPIIEDAQFKRDVARLPDWDQPGAEIDSATAGFIVSVFALGCMFSACPLVSGFFLDTLGRKVSLMIGSLVFLVGSVVQAACSSVEVMLAGRIISGCAVGILSTVVPLYQSEVAPPRLRGSLTSVAQVMVVFGIVVASFSDAVLLPLDNGWRLAVLLPVLPGLVLFVGMFFLPRSPRWLVQHNRGDDALRVLKSLREEGEAESEFQDIVEEQRRAKASMKSSWSALCSGRVAKLLAVGIVLQLLQQLTGINVFVSFGPRIFQSLGLDATLMQTFMTGALFVATLPAIYLIERVGRRTLLLAGALGMLLPSTVMAVLGLLYTRQEDGKVEVLSHAAGSIIAASVFFFVVSFAFSWGPTTWVYCAEIFPLKVRGHCVGLTTMAEWTGVFIVNQLTPMLLSDMGFGAFAVLGAFCLAAFLFALWLPETKGVSLEHMDQIFDSRFGKEVEDGHICDLNLSDQTSESSLP</sequence>
<comment type="catalytic activity">
    <reaction evidence="10">
        <text>D-xylose(out) = D-xylose(in)</text>
        <dbReference type="Rhea" id="RHEA:78427"/>
        <dbReference type="ChEBI" id="CHEBI:53455"/>
    </reaction>
    <physiologicalReaction direction="left-to-right" evidence="10">
        <dbReference type="Rhea" id="RHEA:78428"/>
    </physiologicalReaction>
</comment>
<dbReference type="Proteomes" id="UP000654075">
    <property type="component" value="Unassembled WGS sequence"/>
</dbReference>
<evidence type="ECO:0000256" key="15">
    <source>
        <dbReference type="SAM" id="Phobius"/>
    </source>
</evidence>
<feature type="transmembrane region" description="Helical" evidence="15">
    <location>
        <begin position="501"/>
        <end position="527"/>
    </location>
</feature>
<evidence type="ECO:0000256" key="12">
    <source>
        <dbReference type="ARBA" id="ARBA00044668"/>
    </source>
</evidence>
<evidence type="ECO:0000259" key="16">
    <source>
        <dbReference type="PROSITE" id="PS50850"/>
    </source>
</evidence>
<evidence type="ECO:0000256" key="11">
    <source>
        <dbReference type="ARBA" id="ARBA00044662"/>
    </source>
</evidence>
<dbReference type="EMBL" id="CAJNNV010025066">
    <property type="protein sequence ID" value="CAE8611993.1"/>
    <property type="molecule type" value="Genomic_DNA"/>
</dbReference>
<dbReference type="InterPro" id="IPR050360">
    <property type="entry name" value="MFS_Sugar_Transporters"/>
</dbReference>
<comment type="catalytic activity">
    <reaction evidence="13">
        <text>D-fructose(out) = D-fructose(in)</text>
        <dbReference type="Rhea" id="RHEA:60372"/>
        <dbReference type="ChEBI" id="CHEBI:37721"/>
    </reaction>
    <physiologicalReaction direction="left-to-right" evidence="13">
        <dbReference type="Rhea" id="RHEA:60373"/>
    </physiologicalReaction>
</comment>
<comment type="catalytic activity">
    <reaction evidence="11">
        <text>D-mannose(out) = D-mannose(in)</text>
        <dbReference type="Rhea" id="RHEA:78391"/>
        <dbReference type="ChEBI" id="CHEBI:4208"/>
    </reaction>
    <physiologicalReaction direction="left-to-right" evidence="11">
        <dbReference type="Rhea" id="RHEA:78392"/>
    </physiologicalReaction>
</comment>
<comment type="similarity">
    <text evidence="2">Belongs to the major facilitator superfamily. Sugar transporter (TC 2.A.1.1) family.</text>
</comment>
<evidence type="ECO:0000256" key="5">
    <source>
        <dbReference type="ARBA" id="ARBA00022692"/>
    </source>
</evidence>
<dbReference type="AlphaFoldDB" id="A0A813FEC5"/>
<dbReference type="Pfam" id="PF00083">
    <property type="entry name" value="Sugar_tr"/>
    <property type="match status" value="1"/>
</dbReference>
<feature type="domain" description="Major facilitator superfamily (MFS) profile" evidence="16">
    <location>
        <begin position="220"/>
        <end position="664"/>
    </location>
</feature>
<evidence type="ECO:0000256" key="13">
    <source>
        <dbReference type="ARBA" id="ARBA00044710"/>
    </source>
</evidence>
<keyword evidence="18" id="KW-1185">Reference proteome</keyword>
<comment type="subunit">
    <text evidence="3">Homodimer.</text>
</comment>
<dbReference type="PRINTS" id="PR00171">
    <property type="entry name" value="SUGRTRNSPORT"/>
</dbReference>
<dbReference type="SUPFAM" id="SSF103473">
    <property type="entry name" value="MFS general substrate transporter"/>
    <property type="match status" value="1"/>
</dbReference>
<dbReference type="PANTHER" id="PTHR48022">
    <property type="entry name" value="PLASTIDIC GLUCOSE TRANSPORTER 4"/>
    <property type="match status" value="1"/>
</dbReference>
<feature type="transmembrane region" description="Helical" evidence="15">
    <location>
        <begin position="639"/>
        <end position="659"/>
    </location>
</feature>
<organism evidence="17 18">
    <name type="scientific">Polarella glacialis</name>
    <name type="common">Dinoflagellate</name>
    <dbReference type="NCBI Taxonomy" id="89957"/>
    <lineage>
        <taxon>Eukaryota</taxon>
        <taxon>Sar</taxon>
        <taxon>Alveolata</taxon>
        <taxon>Dinophyceae</taxon>
        <taxon>Suessiales</taxon>
        <taxon>Suessiaceae</taxon>
        <taxon>Polarella</taxon>
    </lineage>
</organism>
<dbReference type="InterPro" id="IPR003663">
    <property type="entry name" value="Sugar/inositol_transpt"/>
</dbReference>
<evidence type="ECO:0000256" key="14">
    <source>
        <dbReference type="ARBA" id="ARBA00044780"/>
    </source>
</evidence>
<comment type="catalytic activity">
    <reaction evidence="8">
        <text>D-galactose(in) = D-galactose(out)</text>
        <dbReference type="Rhea" id="RHEA:34915"/>
        <dbReference type="ChEBI" id="CHEBI:4139"/>
    </reaction>
    <physiologicalReaction direction="right-to-left" evidence="8">
        <dbReference type="Rhea" id="RHEA:34917"/>
    </physiologicalReaction>
</comment>
<keyword evidence="5 15" id="KW-0812">Transmembrane</keyword>
<feature type="transmembrane region" description="Helical" evidence="15">
    <location>
        <begin position="611"/>
        <end position="633"/>
    </location>
</feature>
<dbReference type="OMA" id="TFAADMG"/>
<name>A0A813FEC5_POLGL</name>
<evidence type="ECO:0000256" key="1">
    <source>
        <dbReference type="ARBA" id="ARBA00004141"/>
    </source>
</evidence>
<feature type="transmembrane region" description="Helical" evidence="15">
    <location>
        <begin position="324"/>
        <end position="346"/>
    </location>
</feature>
<feature type="transmembrane region" description="Helical" evidence="15">
    <location>
        <begin position="534"/>
        <end position="556"/>
    </location>
</feature>
<dbReference type="PANTHER" id="PTHR48022:SF2">
    <property type="entry name" value="PLASTIDIC GLUCOSE TRANSPORTER 4"/>
    <property type="match status" value="1"/>
</dbReference>
<feature type="transmembrane region" description="Helical" evidence="15">
    <location>
        <begin position="269"/>
        <end position="293"/>
    </location>
</feature>
<comment type="catalytic activity">
    <reaction evidence="12">
        <text>D-glucosamine(out) = D-glucosamine(in)</text>
        <dbReference type="Rhea" id="RHEA:78423"/>
        <dbReference type="ChEBI" id="CHEBI:58723"/>
    </reaction>
    <physiologicalReaction direction="left-to-right" evidence="12">
        <dbReference type="Rhea" id="RHEA:78424"/>
    </physiologicalReaction>
</comment>
<evidence type="ECO:0000256" key="7">
    <source>
        <dbReference type="ARBA" id="ARBA00023136"/>
    </source>
</evidence>
<reference evidence="17" key="1">
    <citation type="submission" date="2021-02" db="EMBL/GenBank/DDBJ databases">
        <authorList>
            <person name="Dougan E. K."/>
            <person name="Rhodes N."/>
            <person name="Thang M."/>
            <person name="Chan C."/>
        </authorList>
    </citation>
    <scope>NUCLEOTIDE SEQUENCE</scope>
</reference>
<protein>
    <recommendedName>
        <fullName evidence="14">Hexose transporter 1</fullName>
    </recommendedName>
</protein>
<feature type="transmembrane region" description="Helical" evidence="15">
    <location>
        <begin position="215"/>
        <end position="233"/>
    </location>
</feature>
<evidence type="ECO:0000313" key="18">
    <source>
        <dbReference type="Proteomes" id="UP000654075"/>
    </source>
</evidence>
<accession>A0A813FEC5</accession>
<keyword evidence="7 15" id="KW-0472">Membrane</keyword>